<dbReference type="OrthoDB" id="1938465at2759"/>
<dbReference type="EMBL" id="CACTIH010002324">
    <property type="protein sequence ID" value="CAA2975919.1"/>
    <property type="molecule type" value="Genomic_DNA"/>
</dbReference>
<reference evidence="1 2" key="1">
    <citation type="submission" date="2019-12" db="EMBL/GenBank/DDBJ databases">
        <authorList>
            <person name="Alioto T."/>
            <person name="Alioto T."/>
            <person name="Gomez Garrido J."/>
        </authorList>
    </citation>
    <scope>NUCLEOTIDE SEQUENCE [LARGE SCALE GENOMIC DNA]</scope>
</reference>
<dbReference type="Gramene" id="OE9A085285T1">
    <property type="protein sequence ID" value="OE9A085285C1"/>
    <property type="gene ID" value="OE9A085285"/>
</dbReference>
<evidence type="ECO:0000313" key="2">
    <source>
        <dbReference type="Proteomes" id="UP000594638"/>
    </source>
</evidence>
<keyword evidence="2" id="KW-1185">Reference proteome</keyword>
<dbReference type="AlphaFoldDB" id="A0A8S0RA87"/>
<gene>
    <name evidence="1" type="ORF">OLEA9_A085285</name>
</gene>
<sequence>MEAMENTHIAVTIPTTSTTASKPTIVSISAITMVEDKKKGKIVVAYMSSVKSLVDDLALIGHPLNDAQIMSYTLNGFAEEFKELTAEVHVHNTPITFADLYDKLLDMELIRNHRESKKKKYKSLHR</sequence>
<evidence type="ECO:0000313" key="1">
    <source>
        <dbReference type="EMBL" id="CAA2975919.1"/>
    </source>
</evidence>
<accession>A0A8S0RA87</accession>
<dbReference type="Proteomes" id="UP000594638">
    <property type="component" value="Unassembled WGS sequence"/>
</dbReference>
<protein>
    <submittedName>
        <fullName evidence="1">Uncharacterized protein</fullName>
    </submittedName>
</protein>
<name>A0A8S0RA87_OLEEU</name>
<organism evidence="1 2">
    <name type="scientific">Olea europaea subsp. europaea</name>
    <dbReference type="NCBI Taxonomy" id="158383"/>
    <lineage>
        <taxon>Eukaryota</taxon>
        <taxon>Viridiplantae</taxon>
        <taxon>Streptophyta</taxon>
        <taxon>Embryophyta</taxon>
        <taxon>Tracheophyta</taxon>
        <taxon>Spermatophyta</taxon>
        <taxon>Magnoliopsida</taxon>
        <taxon>eudicotyledons</taxon>
        <taxon>Gunneridae</taxon>
        <taxon>Pentapetalae</taxon>
        <taxon>asterids</taxon>
        <taxon>lamiids</taxon>
        <taxon>Lamiales</taxon>
        <taxon>Oleaceae</taxon>
        <taxon>Oleeae</taxon>
        <taxon>Olea</taxon>
    </lineage>
</organism>
<proteinExistence type="predicted"/>
<comment type="caution">
    <text evidence="1">The sequence shown here is derived from an EMBL/GenBank/DDBJ whole genome shotgun (WGS) entry which is preliminary data.</text>
</comment>
<dbReference type="PANTHER" id="PTHR47481">
    <property type="match status" value="1"/>
</dbReference>
<dbReference type="PANTHER" id="PTHR47481:SF31">
    <property type="entry name" value="OS01G0873500 PROTEIN"/>
    <property type="match status" value="1"/>
</dbReference>